<evidence type="ECO:0000256" key="1">
    <source>
        <dbReference type="SAM" id="Phobius"/>
    </source>
</evidence>
<dbReference type="AlphaFoldDB" id="A0AAV6SCL6"/>
<dbReference type="EMBL" id="JAGKHQ010000005">
    <property type="protein sequence ID" value="KAG7515319.1"/>
    <property type="molecule type" value="Genomic_DNA"/>
</dbReference>
<proteinExistence type="predicted"/>
<dbReference type="Proteomes" id="UP000693946">
    <property type="component" value="Linkage Group LG13"/>
</dbReference>
<organism evidence="2 3">
    <name type="scientific">Solea senegalensis</name>
    <name type="common">Senegalese sole</name>
    <dbReference type="NCBI Taxonomy" id="28829"/>
    <lineage>
        <taxon>Eukaryota</taxon>
        <taxon>Metazoa</taxon>
        <taxon>Chordata</taxon>
        <taxon>Craniata</taxon>
        <taxon>Vertebrata</taxon>
        <taxon>Euteleostomi</taxon>
        <taxon>Actinopterygii</taxon>
        <taxon>Neopterygii</taxon>
        <taxon>Teleostei</taxon>
        <taxon>Neoteleostei</taxon>
        <taxon>Acanthomorphata</taxon>
        <taxon>Carangaria</taxon>
        <taxon>Pleuronectiformes</taxon>
        <taxon>Pleuronectoidei</taxon>
        <taxon>Soleidae</taxon>
        <taxon>Solea</taxon>
    </lineage>
</organism>
<accession>A0AAV6SCL6</accession>
<keyword evidence="1" id="KW-1133">Transmembrane helix</keyword>
<name>A0AAV6SCL6_SOLSE</name>
<feature type="transmembrane region" description="Helical" evidence="1">
    <location>
        <begin position="114"/>
        <end position="139"/>
    </location>
</feature>
<keyword evidence="3" id="KW-1185">Reference proteome</keyword>
<comment type="caution">
    <text evidence="2">The sequence shown here is derived from an EMBL/GenBank/DDBJ whole genome shotgun (WGS) entry which is preliminary data.</text>
</comment>
<gene>
    <name evidence="2" type="ORF">JOB18_005249</name>
</gene>
<keyword evidence="1" id="KW-0472">Membrane</keyword>
<reference evidence="2 3" key="1">
    <citation type="journal article" date="2021" name="Sci. Rep.">
        <title>Chromosome anchoring in Senegalese sole (Solea senegalensis) reveals sex-associated markers and genome rearrangements in flatfish.</title>
        <authorList>
            <person name="Guerrero-Cozar I."/>
            <person name="Gomez-Garrido J."/>
            <person name="Berbel C."/>
            <person name="Martinez-Blanch J.F."/>
            <person name="Alioto T."/>
            <person name="Claros M.G."/>
            <person name="Gagnaire P.A."/>
            <person name="Manchado M."/>
        </authorList>
    </citation>
    <scope>NUCLEOTIDE SEQUENCE [LARGE SCALE GENOMIC DNA]</scope>
    <source>
        <strain evidence="2">Sse05_10M</strain>
    </source>
</reference>
<evidence type="ECO:0000313" key="3">
    <source>
        <dbReference type="Proteomes" id="UP000693946"/>
    </source>
</evidence>
<evidence type="ECO:0000313" key="2">
    <source>
        <dbReference type="EMBL" id="KAG7515319.1"/>
    </source>
</evidence>
<sequence>MKVKFEERDLLFLTSTIFHVFQRTGAFEGLSGEEKVFYISRLVTKTSMGLTDIEGHFPNIYKAKTVAKEVIKELRKKFGDNVRYMLLEQYQDVEAVIAACMQRHTRKPGKKRSYFCNLLEPFYVVVSFLCGIIIFFILITTVA</sequence>
<keyword evidence="1" id="KW-0812">Transmembrane</keyword>
<protein>
    <submittedName>
        <fullName evidence="2">Uncharacterized protein</fullName>
    </submittedName>
</protein>